<dbReference type="AlphaFoldDB" id="A0A518CW43"/>
<dbReference type="GO" id="GO:0005886">
    <property type="term" value="C:plasma membrane"/>
    <property type="evidence" value="ECO:0007669"/>
    <property type="project" value="UniProtKB-SubCell"/>
</dbReference>
<sequence length="503" mass="53844">MDTLLVLPILIPLATAALTLIAARALRIQRALSFAGMASLLITGVVILLHVDEHGIAVAQAGGWAAPYGITLVADRLSALLVTAAGVVGLATTVFTGFSLDRRRERASFYPLLNVLLMGVCGSFLTGDLFNLYVCFEVMLMASFVLLTLGGTRAQLEGGLKYLILNLVSSAIFLTAGGLLYRAVGTLNMADIAEQVAAYPDTGLMDTLAMLFLVAFGLKAAMFPFFFWLPASYHTPPPVVSAVFAGLLSKVGVYALLRTFTMMFTGHLAFTHTVLAVLACATMIAGVLGAVAQMEIRRILSFQIVSSIGFLILGLALMSKIALAGAVFYLLHNIVVKTNLFFLAGVIEKLRGHGDLRRLGGLWRERPVLSVLFLVSALSLAGIPPLSGFWAKLVLLRAGLEGEWYWAIGIAVVVALLTLYSMTKIWALAFWKDAPPNEFAFTGRERDVREKSARRAMLPVVALTVVTVAIGFLAGPIFEMALATAEQLLDPSQYVTAVLGGVS</sequence>
<feature type="transmembrane region" description="Helical" evidence="8">
    <location>
        <begin position="131"/>
        <end position="150"/>
    </location>
</feature>
<dbReference type="InterPro" id="IPR050586">
    <property type="entry name" value="CPA3_Na-H_Antiporter_D"/>
</dbReference>
<dbReference type="Proteomes" id="UP000319342">
    <property type="component" value="Chromosome"/>
</dbReference>
<reference evidence="10 11" key="1">
    <citation type="submission" date="2019-02" db="EMBL/GenBank/DDBJ databases">
        <title>Deep-cultivation of Planctomycetes and their phenomic and genomic characterization uncovers novel biology.</title>
        <authorList>
            <person name="Wiegand S."/>
            <person name="Jogler M."/>
            <person name="Boedeker C."/>
            <person name="Pinto D."/>
            <person name="Vollmers J."/>
            <person name="Rivas-Marin E."/>
            <person name="Kohn T."/>
            <person name="Peeters S.H."/>
            <person name="Heuer A."/>
            <person name="Rast P."/>
            <person name="Oberbeckmann S."/>
            <person name="Bunk B."/>
            <person name="Jeske O."/>
            <person name="Meyerdierks A."/>
            <person name="Storesund J.E."/>
            <person name="Kallscheuer N."/>
            <person name="Luecker S."/>
            <person name="Lage O.M."/>
            <person name="Pohl T."/>
            <person name="Merkel B.J."/>
            <person name="Hornburger P."/>
            <person name="Mueller R.-W."/>
            <person name="Bruemmer F."/>
            <person name="Labrenz M."/>
            <person name="Spormann A.M."/>
            <person name="Op den Camp H."/>
            <person name="Overmann J."/>
            <person name="Amann R."/>
            <person name="Jetten M.S.M."/>
            <person name="Mascher T."/>
            <person name="Medema M.H."/>
            <person name="Devos D.P."/>
            <person name="Kaster A.-K."/>
            <person name="Ovreas L."/>
            <person name="Rohde M."/>
            <person name="Galperin M.Y."/>
            <person name="Jogler C."/>
        </authorList>
    </citation>
    <scope>NUCLEOTIDE SEQUENCE [LARGE SCALE GENOMIC DNA]</scope>
    <source>
        <strain evidence="10 11">Pla163</strain>
    </source>
</reference>
<gene>
    <name evidence="10" type="primary">mrpD</name>
    <name evidence="10" type="ORF">Pla163_05420</name>
</gene>
<evidence type="ECO:0000256" key="6">
    <source>
        <dbReference type="ARBA" id="ARBA00023136"/>
    </source>
</evidence>
<dbReference type="PANTHER" id="PTHR42703">
    <property type="entry name" value="NADH DEHYDROGENASE"/>
    <property type="match status" value="1"/>
</dbReference>
<feature type="transmembrane region" description="Helical" evidence="8">
    <location>
        <begin position="77"/>
        <end position="100"/>
    </location>
</feature>
<feature type="transmembrane region" description="Helical" evidence="8">
    <location>
        <begin position="403"/>
        <end position="422"/>
    </location>
</feature>
<feature type="transmembrane region" description="Helical" evidence="8">
    <location>
        <begin position="299"/>
        <end position="317"/>
    </location>
</feature>
<name>A0A518CW43_9BACT</name>
<dbReference type="OrthoDB" id="9811718at2"/>
<dbReference type="InterPro" id="IPR003918">
    <property type="entry name" value="NADH_UbQ_OxRdtase"/>
</dbReference>
<evidence type="ECO:0000259" key="9">
    <source>
        <dbReference type="Pfam" id="PF00361"/>
    </source>
</evidence>
<evidence type="ECO:0000313" key="11">
    <source>
        <dbReference type="Proteomes" id="UP000319342"/>
    </source>
</evidence>
<proteinExistence type="inferred from homology"/>
<dbReference type="NCBIfam" id="NF009306">
    <property type="entry name" value="PRK12663.1"/>
    <property type="match status" value="1"/>
</dbReference>
<dbReference type="GO" id="GO:0008137">
    <property type="term" value="F:NADH dehydrogenase (ubiquinone) activity"/>
    <property type="evidence" value="ECO:0007669"/>
    <property type="project" value="InterPro"/>
</dbReference>
<keyword evidence="4 7" id="KW-0812">Transmembrane</keyword>
<feature type="transmembrane region" description="Helical" evidence="8">
    <location>
        <begin position="239"/>
        <end position="257"/>
    </location>
</feature>
<evidence type="ECO:0000256" key="3">
    <source>
        <dbReference type="ARBA" id="ARBA00022475"/>
    </source>
</evidence>
<evidence type="ECO:0000256" key="4">
    <source>
        <dbReference type="ARBA" id="ARBA00022692"/>
    </source>
</evidence>
<keyword evidence="3" id="KW-1003">Cell membrane</keyword>
<dbReference type="PANTHER" id="PTHR42703:SF1">
    <property type="entry name" value="NA(+)_H(+) ANTIPORTER SUBUNIT D1"/>
    <property type="match status" value="1"/>
</dbReference>
<dbReference type="RefSeq" id="WP_145183138.1">
    <property type="nucleotide sequence ID" value="NZ_CP036290.1"/>
</dbReference>
<feature type="transmembrane region" description="Helical" evidence="8">
    <location>
        <begin position="32"/>
        <end position="51"/>
    </location>
</feature>
<keyword evidence="5 8" id="KW-1133">Transmembrane helix</keyword>
<keyword evidence="6 8" id="KW-0472">Membrane</keyword>
<feature type="transmembrane region" description="Helical" evidence="8">
    <location>
        <begin position="162"/>
        <end position="181"/>
    </location>
</feature>
<feature type="transmembrane region" description="Helical" evidence="8">
    <location>
        <begin position="208"/>
        <end position="227"/>
    </location>
</feature>
<feature type="transmembrane region" description="Helical" evidence="8">
    <location>
        <begin position="456"/>
        <end position="478"/>
    </location>
</feature>
<evidence type="ECO:0000256" key="2">
    <source>
        <dbReference type="ARBA" id="ARBA00005346"/>
    </source>
</evidence>
<protein>
    <submittedName>
        <fullName evidence="10">Na(+)/H(+) antiporter subunit D</fullName>
    </submittedName>
</protein>
<evidence type="ECO:0000256" key="8">
    <source>
        <dbReference type="SAM" id="Phobius"/>
    </source>
</evidence>
<comment type="subcellular location">
    <subcellularLocation>
        <location evidence="1">Cell membrane</location>
        <topology evidence="1">Multi-pass membrane protein</topology>
    </subcellularLocation>
    <subcellularLocation>
        <location evidence="7">Membrane</location>
        <topology evidence="7">Multi-pass membrane protein</topology>
    </subcellularLocation>
</comment>
<dbReference type="Pfam" id="PF00361">
    <property type="entry name" value="Proton_antipo_M"/>
    <property type="match status" value="1"/>
</dbReference>
<feature type="transmembrane region" description="Helical" evidence="8">
    <location>
        <begin position="6"/>
        <end position="25"/>
    </location>
</feature>
<evidence type="ECO:0000256" key="7">
    <source>
        <dbReference type="RuleBase" id="RU000320"/>
    </source>
</evidence>
<dbReference type="GO" id="GO:0042773">
    <property type="term" value="P:ATP synthesis coupled electron transport"/>
    <property type="evidence" value="ECO:0007669"/>
    <property type="project" value="InterPro"/>
</dbReference>
<evidence type="ECO:0000256" key="1">
    <source>
        <dbReference type="ARBA" id="ARBA00004651"/>
    </source>
</evidence>
<organism evidence="10 11">
    <name type="scientific">Rohdeia mirabilis</name>
    <dbReference type="NCBI Taxonomy" id="2528008"/>
    <lineage>
        <taxon>Bacteria</taxon>
        <taxon>Pseudomonadati</taxon>
        <taxon>Planctomycetota</taxon>
        <taxon>Planctomycetia</taxon>
        <taxon>Planctomycetia incertae sedis</taxon>
        <taxon>Rohdeia</taxon>
    </lineage>
</organism>
<feature type="transmembrane region" description="Helical" evidence="8">
    <location>
        <begin position="269"/>
        <end position="292"/>
    </location>
</feature>
<feature type="transmembrane region" description="Helical" evidence="8">
    <location>
        <begin position="323"/>
        <end position="347"/>
    </location>
</feature>
<accession>A0A518CW43</accession>
<keyword evidence="11" id="KW-1185">Reference proteome</keyword>
<evidence type="ECO:0000256" key="5">
    <source>
        <dbReference type="ARBA" id="ARBA00022989"/>
    </source>
</evidence>
<dbReference type="EMBL" id="CP036290">
    <property type="protein sequence ID" value="QDU83443.1"/>
    <property type="molecule type" value="Genomic_DNA"/>
</dbReference>
<feature type="transmembrane region" description="Helical" evidence="8">
    <location>
        <begin position="368"/>
        <end position="391"/>
    </location>
</feature>
<evidence type="ECO:0000313" key="10">
    <source>
        <dbReference type="EMBL" id="QDU83443.1"/>
    </source>
</evidence>
<dbReference type="PRINTS" id="PR01437">
    <property type="entry name" value="NUOXDRDTASE4"/>
</dbReference>
<comment type="similarity">
    <text evidence="2">Belongs to the CPA3 antiporters (TC 2.A.63) subunit D family.</text>
</comment>
<feature type="domain" description="NADH:quinone oxidoreductase/Mrp antiporter transmembrane" evidence="9">
    <location>
        <begin position="127"/>
        <end position="418"/>
    </location>
</feature>
<dbReference type="InterPro" id="IPR001750">
    <property type="entry name" value="ND/Mrp_TM"/>
</dbReference>
<feature type="transmembrane region" description="Helical" evidence="8">
    <location>
        <begin position="107"/>
        <end position="125"/>
    </location>
</feature>